<organism evidence="5 6">
    <name type="scientific">Sinanodonta woodiana</name>
    <name type="common">Chinese pond mussel</name>
    <name type="synonym">Anodonta woodiana</name>
    <dbReference type="NCBI Taxonomy" id="1069815"/>
    <lineage>
        <taxon>Eukaryota</taxon>
        <taxon>Metazoa</taxon>
        <taxon>Spiralia</taxon>
        <taxon>Lophotrochozoa</taxon>
        <taxon>Mollusca</taxon>
        <taxon>Bivalvia</taxon>
        <taxon>Autobranchia</taxon>
        <taxon>Heteroconchia</taxon>
        <taxon>Palaeoheterodonta</taxon>
        <taxon>Unionida</taxon>
        <taxon>Unionoidea</taxon>
        <taxon>Unionidae</taxon>
        <taxon>Unioninae</taxon>
        <taxon>Sinanodonta</taxon>
    </lineage>
</organism>
<protein>
    <recommendedName>
        <fullName evidence="4">tRNA-splicing endonuclease subunit Sen15 domain-containing protein</fullName>
    </recommendedName>
</protein>
<proteinExistence type="inferred from homology"/>
<evidence type="ECO:0000313" key="6">
    <source>
        <dbReference type="Proteomes" id="UP001634394"/>
    </source>
</evidence>
<feature type="domain" description="tRNA-splicing endonuclease subunit Sen15" evidence="4">
    <location>
        <begin position="32"/>
        <end position="127"/>
    </location>
</feature>
<accession>A0ABD3WF19</accession>
<evidence type="ECO:0000313" key="5">
    <source>
        <dbReference type="EMBL" id="KAL3872457.1"/>
    </source>
</evidence>
<dbReference type="EMBL" id="JBJQND010000007">
    <property type="protein sequence ID" value="KAL3872458.1"/>
    <property type="molecule type" value="Genomic_DNA"/>
</dbReference>
<feature type="region of interest" description="Disordered" evidence="3">
    <location>
        <begin position="125"/>
        <end position="145"/>
    </location>
</feature>
<evidence type="ECO:0000256" key="1">
    <source>
        <dbReference type="ARBA" id="ARBA00006091"/>
    </source>
</evidence>
<name>A0ABD3WF19_SINWO</name>
<evidence type="ECO:0000259" key="4">
    <source>
        <dbReference type="Pfam" id="PF09631"/>
    </source>
</evidence>
<gene>
    <name evidence="5" type="ORF">ACJMK2_040383</name>
</gene>
<dbReference type="AlphaFoldDB" id="A0ABD3WF19"/>
<dbReference type="EMBL" id="JBJQND010000007">
    <property type="protein sequence ID" value="KAL3872457.1"/>
    <property type="molecule type" value="Genomic_DNA"/>
</dbReference>
<dbReference type="InterPro" id="IPR018593">
    <property type="entry name" value="tRNA-endonuc_su_Sen15"/>
</dbReference>
<dbReference type="EMBL" id="JBJQND010000007">
    <property type="protein sequence ID" value="KAL3872459.1"/>
    <property type="molecule type" value="Genomic_DNA"/>
</dbReference>
<sequence length="165" mass="18895">MSEKESLHYHPVRAILNEYGIDNPAQMDLTVLVYLNLCEVRGWWNVKTHCCQEMNIFFLSGQSSPSSPREIILPISSTTNLSPADIQQYLHVIKVDNSPTKGLILAVCDTDSTMVFYKITDGLVPPESPEESEQKKGKQFKRMQVRRNHLSHQTQIYLETKVETE</sequence>
<dbReference type="Proteomes" id="UP001634394">
    <property type="component" value="Unassembled WGS sequence"/>
</dbReference>
<dbReference type="PANTHER" id="PTHR28582:SF1">
    <property type="entry name" value="TRNA-SPLICING ENDONUCLEASE SUBUNIT SEN15"/>
    <property type="match status" value="1"/>
</dbReference>
<dbReference type="GO" id="GO:0008033">
    <property type="term" value="P:tRNA processing"/>
    <property type="evidence" value="ECO:0007669"/>
    <property type="project" value="UniProtKB-KW"/>
</dbReference>
<comment type="caution">
    <text evidence="5">The sequence shown here is derived from an EMBL/GenBank/DDBJ whole genome shotgun (WGS) entry which is preliminary data.</text>
</comment>
<comment type="similarity">
    <text evidence="1">Belongs to the SEN15 family.</text>
</comment>
<keyword evidence="2" id="KW-0819">tRNA processing</keyword>
<keyword evidence="6" id="KW-1185">Reference proteome</keyword>
<dbReference type="InterPro" id="IPR036167">
    <property type="entry name" value="tRNA_intron_Endo_cat-like_sf"/>
</dbReference>
<dbReference type="PANTHER" id="PTHR28582">
    <property type="entry name" value="TRNA-SPLICING ENDONUCLEASE SUBUNIT SEN15"/>
    <property type="match status" value="1"/>
</dbReference>
<dbReference type="Gene3D" id="3.40.1350.10">
    <property type="match status" value="1"/>
</dbReference>
<dbReference type="GO" id="GO:0005634">
    <property type="term" value="C:nucleus"/>
    <property type="evidence" value="ECO:0007669"/>
    <property type="project" value="UniProtKB-ARBA"/>
</dbReference>
<dbReference type="SUPFAM" id="SSF53032">
    <property type="entry name" value="tRNA-intron endonuclease catalytic domain-like"/>
    <property type="match status" value="1"/>
</dbReference>
<reference evidence="5 6" key="1">
    <citation type="submission" date="2024-11" db="EMBL/GenBank/DDBJ databases">
        <title>Chromosome-level genome assembly of the freshwater bivalve Anodonta woodiana.</title>
        <authorList>
            <person name="Chen X."/>
        </authorList>
    </citation>
    <scope>NUCLEOTIDE SEQUENCE [LARGE SCALE GENOMIC DNA]</scope>
    <source>
        <strain evidence="5">MN2024</strain>
        <tissue evidence="5">Gills</tissue>
    </source>
</reference>
<evidence type="ECO:0000256" key="3">
    <source>
        <dbReference type="SAM" id="MobiDB-lite"/>
    </source>
</evidence>
<dbReference type="InterPro" id="IPR011856">
    <property type="entry name" value="tRNA_endonuc-like_dom_sf"/>
</dbReference>
<evidence type="ECO:0000256" key="2">
    <source>
        <dbReference type="ARBA" id="ARBA00022694"/>
    </source>
</evidence>
<dbReference type="Pfam" id="PF09631">
    <property type="entry name" value="Sen15"/>
    <property type="match status" value="1"/>
</dbReference>